<evidence type="ECO:0000313" key="2">
    <source>
        <dbReference type="EMBL" id="KAA1094555.1"/>
    </source>
</evidence>
<proteinExistence type="predicted"/>
<name>A0A5B0NZ96_PUCGR</name>
<feature type="region of interest" description="Disordered" evidence="1">
    <location>
        <begin position="1"/>
        <end position="28"/>
    </location>
</feature>
<dbReference type="Proteomes" id="UP000324748">
    <property type="component" value="Unassembled WGS sequence"/>
</dbReference>
<protein>
    <submittedName>
        <fullName evidence="2">Uncharacterized protein</fullName>
    </submittedName>
</protein>
<evidence type="ECO:0000256" key="1">
    <source>
        <dbReference type="SAM" id="MobiDB-lite"/>
    </source>
</evidence>
<gene>
    <name evidence="2" type="ORF">PGT21_024866</name>
</gene>
<comment type="caution">
    <text evidence="2">The sequence shown here is derived from an EMBL/GenBank/DDBJ whole genome shotgun (WGS) entry which is preliminary data.</text>
</comment>
<keyword evidence="3" id="KW-1185">Reference proteome</keyword>
<sequence>MPGWEVQPASSITKVETQRQKLPVRSKSPGAIGVGPGLRSLGLILADPAFEFGIFGPHRSLLLSLISCLLLKIITSSSFNRFGVFSNQQVLSCLS</sequence>
<dbReference type="AlphaFoldDB" id="A0A5B0NZ96"/>
<accession>A0A5B0NZ96</accession>
<evidence type="ECO:0000313" key="3">
    <source>
        <dbReference type="Proteomes" id="UP000324748"/>
    </source>
</evidence>
<organism evidence="2 3">
    <name type="scientific">Puccinia graminis f. sp. tritici</name>
    <dbReference type="NCBI Taxonomy" id="56615"/>
    <lineage>
        <taxon>Eukaryota</taxon>
        <taxon>Fungi</taxon>
        <taxon>Dikarya</taxon>
        <taxon>Basidiomycota</taxon>
        <taxon>Pucciniomycotina</taxon>
        <taxon>Pucciniomycetes</taxon>
        <taxon>Pucciniales</taxon>
        <taxon>Pucciniaceae</taxon>
        <taxon>Puccinia</taxon>
    </lineage>
</organism>
<reference evidence="2 3" key="1">
    <citation type="submission" date="2019-05" db="EMBL/GenBank/DDBJ databases">
        <title>Emergence of the Ug99 lineage of the wheat stem rust pathogen through somatic hybridization.</title>
        <authorList>
            <person name="Li F."/>
            <person name="Upadhyaya N.M."/>
            <person name="Sperschneider J."/>
            <person name="Matny O."/>
            <person name="Nguyen-Phuc H."/>
            <person name="Mago R."/>
            <person name="Raley C."/>
            <person name="Miller M.E."/>
            <person name="Silverstein K.A.T."/>
            <person name="Henningsen E."/>
            <person name="Hirsch C.D."/>
            <person name="Visser B."/>
            <person name="Pretorius Z.A."/>
            <person name="Steffenson B.J."/>
            <person name="Schwessinger B."/>
            <person name="Dodds P.N."/>
            <person name="Figueroa M."/>
        </authorList>
    </citation>
    <scope>NUCLEOTIDE SEQUENCE [LARGE SCALE GENOMIC DNA]</scope>
    <source>
        <strain evidence="2">21-0</strain>
    </source>
</reference>
<dbReference type="EMBL" id="VSWC01000079">
    <property type="protein sequence ID" value="KAA1094555.1"/>
    <property type="molecule type" value="Genomic_DNA"/>
</dbReference>